<name>A0A8H6BN61_DEKBR</name>
<evidence type="ECO:0000313" key="3">
    <source>
        <dbReference type="Proteomes" id="UP000568158"/>
    </source>
</evidence>
<dbReference type="EMBL" id="JABCYN010000014">
    <property type="protein sequence ID" value="KAF6014532.1"/>
    <property type="molecule type" value="Genomic_DNA"/>
</dbReference>
<gene>
    <name evidence="2" type="ORF">HII12_001356</name>
</gene>
<dbReference type="InterPro" id="IPR018812">
    <property type="entry name" value="SAK_HAD"/>
</dbReference>
<sequence>MTSREGLGKQISAAQFQSSQGYVTQNKVKHNFSRNLSVDIFKFDHSLFETPIPNYSLFNSDSIQILTDRSPDNDLDWYKEPTFLSMAGVRVFEDGSYPQNKMWNDTLCSIVRHNISDNWRISILYCDRQWTEATQNIIENLLRVRNLEFSSIEITEEPFEDLVCRIIQQFQPREISYYANRDEKEDIIATYMKNMHSNIDYFRINVQFLYSFINPYVEFKKVVVLINKHNSNLNSGSPTTMSKLYFGTYFRIFYAGRRELLNKFVTNEFIPEKFQAKLKFEASRVNISNRRIPTSEFKQYGQLNGRSMLRPIQKGCIPGIIYALKVLICDCNANSFLYGESPIVIIAYDPMISRANLGLYVRQIPVWEPVNEVAIVDCSLRVERLLRINLGA</sequence>
<dbReference type="Pfam" id="PF10307">
    <property type="entry name" value="HAD_SAK_1"/>
    <property type="match status" value="1"/>
</dbReference>
<accession>A0A8H6BN61</accession>
<comment type="caution">
    <text evidence="2">The sequence shown here is derived from an EMBL/GenBank/DDBJ whole genome shotgun (WGS) entry which is preliminary data.</text>
</comment>
<protein>
    <recommendedName>
        <fullName evidence="1">Swiss Army Knife RNA repair protein HAD domain-containing protein</fullName>
    </recommendedName>
</protein>
<evidence type="ECO:0000313" key="2">
    <source>
        <dbReference type="EMBL" id="KAF6014532.1"/>
    </source>
</evidence>
<feature type="domain" description="Swiss Army Knife RNA repair protein HAD" evidence="1">
    <location>
        <begin position="50"/>
        <end position="231"/>
    </location>
</feature>
<evidence type="ECO:0000259" key="1">
    <source>
        <dbReference type="Pfam" id="PF10307"/>
    </source>
</evidence>
<dbReference type="AlphaFoldDB" id="A0A8H6BN61"/>
<dbReference type="Proteomes" id="UP000568158">
    <property type="component" value="Unassembled WGS sequence"/>
</dbReference>
<organism evidence="2 3">
    <name type="scientific">Dekkera bruxellensis</name>
    <name type="common">Brettanomyces custersii</name>
    <dbReference type="NCBI Taxonomy" id="5007"/>
    <lineage>
        <taxon>Eukaryota</taxon>
        <taxon>Fungi</taxon>
        <taxon>Dikarya</taxon>
        <taxon>Ascomycota</taxon>
        <taxon>Saccharomycotina</taxon>
        <taxon>Pichiomycetes</taxon>
        <taxon>Pichiales</taxon>
        <taxon>Pichiaceae</taxon>
        <taxon>Brettanomyces</taxon>
    </lineage>
</organism>
<reference evidence="2 3" key="1">
    <citation type="journal article" date="2020" name="Appl. Microbiol. Biotechnol.">
        <title>Targeted gene deletion in Brettanomyces bruxellensis with an expression-free CRISPR-Cas9 system.</title>
        <authorList>
            <person name="Varela C."/>
            <person name="Bartel C."/>
            <person name="Onetto C."/>
            <person name="Borneman A."/>
        </authorList>
    </citation>
    <scope>NUCLEOTIDE SEQUENCE [LARGE SCALE GENOMIC DNA]</scope>
    <source>
        <strain evidence="2 3">AWRI1613</strain>
    </source>
</reference>
<proteinExistence type="predicted"/>